<accession>A0ABQ9WRT2</accession>
<protein>
    <submittedName>
        <fullName evidence="1">Uncharacterized protein</fullName>
    </submittedName>
</protein>
<evidence type="ECO:0000313" key="1">
    <source>
        <dbReference type="EMBL" id="KAK2942202.1"/>
    </source>
</evidence>
<gene>
    <name evidence="1" type="ORF">BLNAU_22885</name>
</gene>
<dbReference type="Proteomes" id="UP001281761">
    <property type="component" value="Unassembled WGS sequence"/>
</dbReference>
<keyword evidence="2" id="KW-1185">Reference proteome</keyword>
<organism evidence="1 2">
    <name type="scientific">Blattamonas nauphoetae</name>
    <dbReference type="NCBI Taxonomy" id="2049346"/>
    <lineage>
        <taxon>Eukaryota</taxon>
        <taxon>Metamonada</taxon>
        <taxon>Preaxostyla</taxon>
        <taxon>Oxymonadida</taxon>
        <taxon>Blattamonas</taxon>
    </lineage>
</organism>
<proteinExistence type="predicted"/>
<evidence type="ECO:0000313" key="2">
    <source>
        <dbReference type="Proteomes" id="UP001281761"/>
    </source>
</evidence>
<reference evidence="1 2" key="1">
    <citation type="journal article" date="2022" name="bioRxiv">
        <title>Genomics of Preaxostyla Flagellates Illuminates Evolutionary Transitions and the Path Towards Mitochondrial Loss.</title>
        <authorList>
            <person name="Novak L.V.F."/>
            <person name="Treitli S.C."/>
            <person name="Pyrih J."/>
            <person name="Halakuc P."/>
            <person name="Pipaliya S.V."/>
            <person name="Vacek V."/>
            <person name="Brzon O."/>
            <person name="Soukal P."/>
            <person name="Eme L."/>
            <person name="Dacks J.B."/>
            <person name="Karnkowska A."/>
            <person name="Elias M."/>
            <person name="Hampl V."/>
        </authorList>
    </citation>
    <scope>NUCLEOTIDE SEQUENCE [LARGE SCALE GENOMIC DNA]</scope>
    <source>
        <strain evidence="1">NAU3</strain>
        <tissue evidence="1">Gut</tissue>
    </source>
</reference>
<name>A0ABQ9WRT2_9EUKA</name>
<dbReference type="EMBL" id="JARBJD010000425">
    <property type="protein sequence ID" value="KAK2942202.1"/>
    <property type="molecule type" value="Genomic_DNA"/>
</dbReference>
<comment type="caution">
    <text evidence="1">The sequence shown here is derived from an EMBL/GenBank/DDBJ whole genome shotgun (WGS) entry which is preliminary data.</text>
</comment>
<sequence length="243" mass="27083">MLSTRGTVSLSLRLVQPRSATFAELLVKQRSFLERYYSACFLYAGLAINLLVNQRGRKIIKVAHIHLSRPLPSRSRRVSFRIPSEALLFFNDLPSTSSLRRLRTSTFQCFLRIHQPLGEESASLADPLFPLSIVQCQKPCVVIMTLGDVVPDVRCLPSLHDRACDDSDSVVVVPSIDFNHIASVFVQELADNTLWLNDDGFVFFTRLDVCRSSHGTPVISNLHPSATSSLIVLLLTKGPHEIA</sequence>